<keyword evidence="4" id="KW-1185">Reference proteome</keyword>
<feature type="compositionally biased region" description="Pro residues" evidence="1">
    <location>
        <begin position="93"/>
        <end position="102"/>
    </location>
</feature>
<dbReference type="EMBL" id="CM016559">
    <property type="protein sequence ID" value="TKV99813.1"/>
    <property type="molecule type" value="Genomic_DNA"/>
</dbReference>
<feature type="signal peptide" evidence="2">
    <location>
        <begin position="1"/>
        <end position="16"/>
    </location>
</feature>
<gene>
    <name evidence="3" type="ORF">SEVIR_8G068400v2</name>
</gene>
<sequence>MTDLVLLVGICASLQGEPVEGDAALVGGFLVPGDEQRTARTRRTRSWRAQTSSANRRRAATRSMAAASGPVPSPRHRVIPSRTPSPSRRAHPPALPARPPRPLKVLARVRQCVGLLVAAENTLRRSLPAFARRLPVEIVGGKEIKR</sequence>
<evidence type="ECO:0000256" key="2">
    <source>
        <dbReference type="SAM" id="SignalP"/>
    </source>
</evidence>
<protein>
    <submittedName>
        <fullName evidence="3">Uncharacterized protein</fullName>
    </submittedName>
</protein>
<dbReference type="Gramene" id="TKV99813">
    <property type="protein sequence ID" value="TKV99813"/>
    <property type="gene ID" value="SEVIR_8G068400v2"/>
</dbReference>
<evidence type="ECO:0000313" key="4">
    <source>
        <dbReference type="Proteomes" id="UP000298652"/>
    </source>
</evidence>
<feature type="chain" id="PRO_5020502248" evidence="2">
    <location>
        <begin position="17"/>
        <end position="146"/>
    </location>
</feature>
<dbReference type="AlphaFoldDB" id="A0A4U6TFK5"/>
<evidence type="ECO:0000256" key="1">
    <source>
        <dbReference type="SAM" id="MobiDB-lite"/>
    </source>
</evidence>
<dbReference type="Proteomes" id="UP000298652">
    <property type="component" value="Chromosome 8"/>
</dbReference>
<organism evidence="3 4">
    <name type="scientific">Setaria viridis</name>
    <name type="common">Green bristlegrass</name>
    <name type="synonym">Setaria italica subsp. viridis</name>
    <dbReference type="NCBI Taxonomy" id="4556"/>
    <lineage>
        <taxon>Eukaryota</taxon>
        <taxon>Viridiplantae</taxon>
        <taxon>Streptophyta</taxon>
        <taxon>Embryophyta</taxon>
        <taxon>Tracheophyta</taxon>
        <taxon>Spermatophyta</taxon>
        <taxon>Magnoliopsida</taxon>
        <taxon>Liliopsida</taxon>
        <taxon>Poales</taxon>
        <taxon>Poaceae</taxon>
        <taxon>PACMAD clade</taxon>
        <taxon>Panicoideae</taxon>
        <taxon>Panicodae</taxon>
        <taxon>Paniceae</taxon>
        <taxon>Cenchrinae</taxon>
        <taxon>Setaria</taxon>
    </lineage>
</organism>
<evidence type="ECO:0000313" key="3">
    <source>
        <dbReference type="EMBL" id="TKV99813.1"/>
    </source>
</evidence>
<name>A0A4U6TFK5_SETVI</name>
<keyword evidence="2" id="KW-0732">Signal</keyword>
<proteinExistence type="predicted"/>
<feature type="region of interest" description="Disordered" evidence="1">
    <location>
        <begin position="36"/>
        <end position="102"/>
    </location>
</feature>
<accession>A0A4U6TFK5</accession>
<reference evidence="3" key="1">
    <citation type="submission" date="2019-03" db="EMBL/GenBank/DDBJ databases">
        <title>WGS assembly of Setaria viridis.</title>
        <authorList>
            <person name="Huang P."/>
            <person name="Jenkins J."/>
            <person name="Grimwood J."/>
            <person name="Barry K."/>
            <person name="Healey A."/>
            <person name="Mamidi S."/>
            <person name="Sreedasyam A."/>
            <person name="Shu S."/>
            <person name="Feldman M."/>
            <person name="Wu J."/>
            <person name="Yu Y."/>
            <person name="Chen C."/>
            <person name="Johnson J."/>
            <person name="Rokhsar D."/>
            <person name="Baxter I."/>
            <person name="Schmutz J."/>
            <person name="Brutnell T."/>
            <person name="Kellogg E."/>
        </authorList>
    </citation>
    <scope>NUCLEOTIDE SEQUENCE [LARGE SCALE GENOMIC DNA]</scope>
</reference>